<organism evidence="1">
    <name type="scientific">uncultured Gemmatimonadota bacterium</name>
    <dbReference type="NCBI Taxonomy" id="203437"/>
    <lineage>
        <taxon>Bacteria</taxon>
        <taxon>Pseudomonadati</taxon>
        <taxon>Gemmatimonadota</taxon>
        <taxon>environmental samples</taxon>
    </lineage>
</organism>
<reference evidence="1" key="1">
    <citation type="submission" date="2020-02" db="EMBL/GenBank/DDBJ databases">
        <authorList>
            <person name="Meier V. D."/>
        </authorList>
    </citation>
    <scope>NUCLEOTIDE SEQUENCE</scope>
    <source>
        <strain evidence="1">AVDCRST_MAG68</strain>
    </source>
</reference>
<name>A0A6J4L5T2_9BACT</name>
<dbReference type="EMBL" id="CADCTW010000097">
    <property type="protein sequence ID" value="CAA9323022.1"/>
    <property type="molecule type" value="Genomic_DNA"/>
</dbReference>
<dbReference type="AlphaFoldDB" id="A0A6J4L5T2"/>
<gene>
    <name evidence="1" type="ORF">AVDCRST_MAG68-2078</name>
</gene>
<protein>
    <submittedName>
        <fullName evidence="1">Uncharacterized protein</fullName>
    </submittedName>
</protein>
<accession>A0A6J4L5T2</accession>
<proteinExistence type="predicted"/>
<evidence type="ECO:0000313" key="1">
    <source>
        <dbReference type="EMBL" id="CAA9323022.1"/>
    </source>
</evidence>
<sequence>MERVVTHLIHEGTVIAGPKWREHMVATSEERVPEVRQPATG</sequence>